<dbReference type="CDD" id="cd17685">
    <property type="entry name" value="RUN_RUSC"/>
    <property type="match status" value="1"/>
</dbReference>
<dbReference type="InterPro" id="IPR037213">
    <property type="entry name" value="Run_dom_sf"/>
</dbReference>
<feature type="region of interest" description="Disordered" evidence="3">
    <location>
        <begin position="299"/>
        <end position="321"/>
    </location>
</feature>
<feature type="compositionally biased region" description="Polar residues" evidence="3">
    <location>
        <begin position="668"/>
        <end position="677"/>
    </location>
</feature>
<proteinExistence type="predicted"/>
<dbReference type="InterPro" id="IPR036028">
    <property type="entry name" value="SH3-like_dom_sf"/>
</dbReference>
<feature type="region of interest" description="Disordered" evidence="3">
    <location>
        <begin position="1792"/>
        <end position="1874"/>
    </location>
</feature>
<dbReference type="Pfam" id="PF02759">
    <property type="entry name" value="RUN"/>
    <property type="match status" value="1"/>
</dbReference>
<feature type="compositionally biased region" description="Low complexity" evidence="3">
    <location>
        <begin position="951"/>
        <end position="963"/>
    </location>
</feature>
<evidence type="ECO:0000256" key="2">
    <source>
        <dbReference type="PROSITE-ProRule" id="PRU00192"/>
    </source>
</evidence>
<evidence type="ECO:0000313" key="6">
    <source>
        <dbReference type="EMBL" id="CAD7440767.1"/>
    </source>
</evidence>
<dbReference type="InterPro" id="IPR047343">
    <property type="entry name" value="RUSC1_2"/>
</dbReference>
<feature type="region of interest" description="Disordered" evidence="3">
    <location>
        <begin position="833"/>
        <end position="862"/>
    </location>
</feature>
<feature type="region of interest" description="Disordered" evidence="3">
    <location>
        <begin position="1623"/>
        <end position="1676"/>
    </location>
</feature>
<dbReference type="PROSITE" id="PS50002">
    <property type="entry name" value="SH3"/>
    <property type="match status" value="1"/>
</dbReference>
<dbReference type="InterPro" id="IPR004012">
    <property type="entry name" value="Run_dom"/>
</dbReference>
<dbReference type="Gene3D" id="1.20.58.900">
    <property type="match status" value="1"/>
</dbReference>
<feature type="region of interest" description="Disordered" evidence="3">
    <location>
        <begin position="1157"/>
        <end position="1189"/>
    </location>
</feature>
<dbReference type="PROSITE" id="PS50826">
    <property type="entry name" value="RUN"/>
    <property type="match status" value="1"/>
</dbReference>
<feature type="region of interest" description="Disordered" evidence="3">
    <location>
        <begin position="1898"/>
        <end position="1975"/>
    </location>
</feature>
<gene>
    <name evidence="6" type="ORF">TBIB3V08_LOCUS3258</name>
</gene>
<dbReference type="Gene3D" id="2.30.30.40">
    <property type="entry name" value="SH3 Domains"/>
    <property type="match status" value="1"/>
</dbReference>
<feature type="compositionally biased region" description="Polar residues" evidence="3">
    <location>
        <begin position="1911"/>
        <end position="1921"/>
    </location>
</feature>
<organism evidence="6">
    <name type="scientific">Timema bartmani</name>
    <dbReference type="NCBI Taxonomy" id="61472"/>
    <lineage>
        <taxon>Eukaryota</taxon>
        <taxon>Metazoa</taxon>
        <taxon>Ecdysozoa</taxon>
        <taxon>Arthropoda</taxon>
        <taxon>Hexapoda</taxon>
        <taxon>Insecta</taxon>
        <taxon>Pterygota</taxon>
        <taxon>Neoptera</taxon>
        <taxon>Polyneoptera</taxon>
        <taxon>Phasmatodea</taxon>
        <taxon>Timematodea</taxon>
        <taxon>Timematoidea</taxon>
        <taxon>Timematidae</taxon>
        <taxon>Timema</taxon>
    </lineage>
</organism>
<dbReference type="InterPro" id="IPR001452">
    <property type="entry name" value="SH3_domain"/>
</dbReference>
<feature type="compositionally biased region" description="Basic residues" evidence="3">
    <location>
        <begin position="853"/>
        <end position="862"/>
    </location>
</feature>
<dbReference type="SUPFAM" id="SSF140741">
    <property type="entry name" value="RUN domain-like"/>
    <property type="match status" value="1"/>
</dbReference>
<feature type="region of interest" description="Disordered" evidence="3">
    <location>
        <begin position="654"/>
        <end position="720"/>
    </location>
</feature>
<feature type="compositionally biased region" description="Polar residues" evidence="3">
    <location>
        <begin position="602"/>
        <end position="623"/>
    </location>
</feature>
<evidence type="ECO:0000259" key="4">
    <source>
        <dbReference type="PROSITE" id="PS50002"/>
    </source>
</evidence>
<feature type="compositionally biased region" description="Basic and acidic residues" evidence="3">
    <location>
        <begin position="554"/>
        <end position="566"/>
    </location>
</feature>
<feature type="compositionally biased region" description="Polar residues" evidence="3">
    <location>
        <begin position="1715"/>
        <end position="1725"/>
    </location>
</feature>
<feature type="compositionally biased region" description="Polar residues" evidence="3">
    <location>
        <begin position="1957"/>
        <end position="1975"/>
    </location>
</feature>
<accession>A0A7R9ESW1</accession>
<name>A0A7R9ESW1_9NEOP</name>
<dbReference type="GO" id="GO:0031410">
    <property type="term" value="C:cytoplasmic vesicle"/>
    <property type="evidence" value="ECO:0007669"/>
    <property type="project" value="TreeGrafter"/>
</dbReference>
<feature type="region of interest" description="Disordered" evidence="3">
    <location>
        <begin position="951"/>
        <end position="992"/>
    </location>
</feature>
<dbReference type="PANTHER" id="PTHR15591">
    <property type="entry name" value="RUN AND SH3 DOMAIN CONTAINING"/>
    <property type="match status" value="1"/>
</dbReference>
<reference evidence="6" key="1">
    <citation type="submission" date="2020-11" db="EMBL/GenBank/DDBJ databases">
        <authorList>
            <person name="Tran Van P."/>
        </authorList>
    </citation>
    <scope>NUCLEOTIDE SEQUENCE</scope>
</reference>
<dbReference type="SMART" id="SM00593">
    <property type="entry name" value="RUN"/>
    <property type="match status" value="1"/>
</dbReference>
<feature type="compositionally biased region" description="Polar residues" evidence="3">
    <location>
        <begin position="1936"/>
        <end position="1945"/>
    </location>
</feature>
<feature type="compositionally biased region" description="Polar residues" evidence="3">
    <location>
        <begin position="300"/>
        <end position="315"/>
    </location>
</feature>
<evidence type="ECO:0008006" key="7">
    <source>
        <dbReference type="Google" id="ProtNLM"/>
    </source>
</evidence>
<keyword evidence="1 2" id="KW-0728">SH3 domain</keyword>
<dbReference type="PANTHER" id="PTHR15591:SF13">
    <property type="entry name" value="RUN DOMAIN-CONTAINING PROTEIN"/>
    <property type="match status" value="1"/>
</dbReference>
<dbReference type="EMBL" id="OD565076">
    <property type="protein sequence ID" value="CAD7440767.1"/>
    <property type="molecule type" value="Genomic_DNA"/>
</dbReference>
<feature type="region of interest" description="Disordered" evidence="3">
    <location>
        <begin position="1010"/>
        <end position="1064"/>
    </location>
</feature>
<feature type="region of interest" description="Disordered" evidence="3">
    <location>
        <begin position="554"/>
        <end position="623"/>
    </location>
</feature>
<sequence>MQDPTRFRNSLGISQQLCCRRGMTEELSPLLGVNSPESDCNSNHTNAERNGETTISCISNASSQDVDFIQDNSDYQWFLEYGYRDGSSAPHLHHHASVLSTSYPCHEPAPYYDDLAKNLDANLAEVDMEDFRTEDIHSILTTLPAMCCGEIQTERQGEMFASVSGSMMAKFDFDSSLSPHTSSQSQLKACGLKGNPIGDCERSVLLWFGDVERMSVDRLTKQIYEGRLRGVHGHYVHLQVGAAVLAAESVGTTSESTNWTKRRFKYPSGRTVSGRALDTSMARSDSVYTTWSKLKKRSSEVQLTRHPSGNNNTCSDGPGFGIGDTSALKSQSLPNLYRQRRHRLLVSIGNKLSSAMSSSVESSGQPVKLYDVQHRNNTSSILSETNSSVDGSCSGRKQHNFSLVKLFMKQKSISNEGMCYAMDQSSASECWPTSNNSQSEVDSDSYAQETARHRSMNASCNNACHNRLHTADDVRNENDSCTCLNDYKCPLHDTVTEYDNKARLQGVFGGNNGNVPKTDCSLLDGATNNWIRSDEITTDYSTCCFEDSLVEPSKKDENQHQRQHELIEEEEDQVSERSESVEQLSESFSKIEESTLDMGGTSCMSDQPEEPSSNSSQCNTSKQTKPRCNAELCTVVKNGTQFNFNVNNNNSVEREDVQSLVKRRPGREQSQGTQTKRLSSFGSSLTPSSTGGSLSNCSSSDETDTTKMHRLSSPSRRRSGNCTLGTCACKTKSNATQIPVYLMNRSMQTSGYADVNTLKSSPFRLLESPNGTSLVKIIEPSFTGNIGHTKDGEIKKPLYVFYPNYTLPDLGFLKEKRKDIDINKVFLLPQRFSGIPSPPKEPETIGKHEPRNPKRSPHIGKSRRPFSCNDVEALRKKGFGHIRDWDSLTFLLPREYRQFLAEVPEIVHHLKAKDDEMLRPLFCVSPTLKQTKSRPVSCDCGSFVVTAEGKSVGNNGNVSSSSSTATQPSSGYRGSSTMLLTDSSSNHPIPTTNYNPLFVYRYDSVSSESSMMVNQQTGDKKHPPALPKRSISLPSGGDGKRNLPLQRGESLNQTTPPRPPLPRGILRKSMDNNCKTHKNNANNKRYSMFELGSDGEEYQHNMETKNVTVQKHRRSLHGIDFSEYLTSLKKADIEDKYFEKKLLGMMAPEKDVDELEDDEGVDAGTDSSFEEGLHGYHVRPPTPPIPKTPDAEENSFFKLSRTFPEIDQDEDIVKLEEFLNLSGLSLVGSEDNLEGWNDSDMTKLRLQVSKFLSNKQTEACGEKCMSVKTTEHDRDFQCKEDLRNAQSKKTVSFADKICVHVRDEGDISSTCDKTILLTPPNSPNSACSYRQYQCKLNPALVELPICEEGDGTPEELSSPPSEVSVTLRNLPQRPVSFDLTQKRVLVTAVSDAVEQMISHFSAAQNQTHCGQLGDSGSTPACAHLALTKLCPALYAVLCDGLKPSLETAFGTINNSAWQVVEASAQQGPMTKALNELVLRLNSEDVLTEGLIKFNAFVFGLLNVRSLDAWASYLRTRESVLRKHYNSDSLLLLSNTAGASMRALIDQLVASLQPLSLLPFKLDLLFECRQLHLSLQRMEQPPSSSSPPKQWTFKKLVRSIQSSLTQSTEEDSLWFNRRQDSSRRLLPGECNTPHHPICKGTTDPPLPDLLDSSVNAKPRPREDKPRPRSCVDAALNPAPGGFSLAFDRLAAEDTEEEYTDSLENTPRVNESRKRQVSGSSNNSTSDDCPETVLKEKSASPVPTLTQKESDFNEEISGEFGLIAETASEVKPPCTGTGKFRRLQMKWEMLSGKESSASEKVSPSAPFPGHTVDSSGSSSSGSVTTGNKSKIPRLVPSPVRASGIPVLSPQQSVRGNVKKASAITPPTPTGMSQLRKPTAVNSKYKPPQEVHHQVTGVKAGGGVISKRPLPATTRCSRLDQLQTGGKPVRPSSLPYRPASSTQGSRGASSVRKPEIQRRAASSSLNRQKQGLSENLPSQRWVRTLSHRLPSDSGHLSFNEGERLRVVLDVDSKWLLCCRGEQKGLVPRSVVIAVQDRF</sequence>
<feature type="region of interest" description="Disordered" evidence="3">
    <location>
        <begin position="1692"/>
        <end position="1743"/>
    </location>
</feature>
<feature type="compositionally biased region" description="Basic and acidic residues" evidence="3">
    <location>
        <begin position="840"/>
        <end position="852"/>
    </location>
</feature>
<evidence type="ECO:0000259" key="5">
    <source>
        <dbReference type="PROSITE" id="PS50826"/>
    </source>
</evidence>
<feature type="domain" description="RUN" evidence="5">
    <location>
        <begin position="1420"/>
        <end position="1566"/>
    </location>
</feature>
<feature type="domain" description="SH3" evidence="4">
    <location>
        <begin position="1974"/>
        <end position="2033"/>
    </location>
</feature>
<dbReference type="SUPFAM" id="SSF50044">
    <property type="entry name" value="SH3-domain"/>
    <property type="match status" value="1"/>
</dbReference>
<protein>
    <recommendedName>
        <fullName evidence="7">Iporin</fullName>
    </recommendedName>
</protein>
<evidence type="ECO:0000256" key="3">
    <source>
        <dbReference type="SAM" id="MobiDB-lite"/>
    </source>
</evidence>
<dbReference type="SMART" id="SM00326">
    <property type="entry name" value="SH3"/>
    <property type="match status" value="1"/>
</dbReference>
<feature type="compositionally biased region" description="Polar residues" evidence="3">
    <location>
        <begin position="964"/>
        <end position="992"/>
    </location>
</feature>
<evidence type="ECO:0000256" key="1">
    <source>
        <dbReference type="ARBA" id="ARBA00022443"/>
    </source>
</evidence>
<feature type="compositionally biased region" description="Low complexity" evidence="3">
    <location>
        <begin position="678"/>
        <end position="700"/>
    </location>
</feature>